<keyword evidence="3" id="KW-1185">Reference proteome</keyword>
<dbReference type="PROSITE" id="PS51502">
    <property type="entry name" value="S_R_A_B_BARREL"/>
    <property type="match status" value="1"/>
</dbReference>
<protein>
    <recommendedName>
        <fullName evidence="1">Stress-response A/B barrel domain-containing protein</fullName>
    </recommendedName>
</protein>
<sequence>MAPVVRFAAFKYKPGTTDAQKRQSLEGLLKLYEENARLVNHGPVGGYLLVPRFWGGFDKGFDIVFTLEFKSKEARDEFIPDAKHVAYKMSIMDIVEDVLVYDFEKGDYGY</sequence>
<dbReference type="InterPro" id="IPR013097">
    <property type="entry name" value="Dabb"/>
</dbReference>
<evidence type="ECO:0000313" key="2">
    <source>
        <dbReference type="EMBL" id="TFY57465.1"/>
    </source>
</evidence>
<dbReference type="SUPFAM" id="SSF54909">
    <property type="entry name" value="Dimeric alpha+beta barrel"/>
    <property type="match status" value="1"/>
</dbReference>
<evidence type="ECO:0000313" key="3">
    <source>
        <dbReference type="Proteomes" id="UP000298327"/>
    </source>
</evidence>
<dbReference type="InterPro" id="IPR011008">
    <property type="entry name" value="Dimeric_a/b-barrel"/>
</dbReference>
<reference evidence="2 3" key="1">
    <citation type="submission" date="2019-02" db="EMBL/GenBank/DDBJ databases">
        <title>Genome sequencing of the rare red list fungi Dentipellis fragilis.</title>
        <authorList>
            <person name="Buettner E."/>
            <person name="Kellner H."/>
        </authorList>
    </citation>
    <scope>NUCLEOTIDE SEQUENCE [LARGE SCALE GENOMIC DNA]</scope>
    <source>
        <strain evidence="2 3">DSM 105465</strain>
    </source>
</reference>
<dbReference type="SMART" id="SM00886">
    <property type="entry name" value="Dabb"/>
    <property type="match status" value="1"/>
</dbReference>
<name>A0A4Y9Y528_9AGAM</name>
<dbReference type="OrthoDB" id="1601230at2759"/>
<feature type="domain" description="Stress-response A/B barrel" evidence="1">
    <location>
        <begin position="4"/>
        <end position="103"/>
    </location>
</feature>
<organism evidence="2 3">
    <name type="scientific">Dentipellis fragilis</name>
    <dbReference type="NCBI Taxonomy" id="205917"/>
    <lineage>
        <taxon>Eukaryota</taxon>
        <taxon>Fungi</taxon>
        <taxon>Dikarya</taxon>
        <taxon>Basidiomycota</taxon>
        <taxon>Agaricomycotina</taxon>
        <taxon>Agaricomycetes</taxon>
        <taxon>Russulales</taxon>
        <taxon>Hericiaceae</taxon>
        <taxon>Dentipellis</taxon>
    </lineage>
</organism>
<comment type="caution">
    <text evidence="2">The sequence shown here is derived from an EMBL/GenBank/DDBJ whole genome shotgun (WGS) entry which is preliminary data.</text>
</comment>
<gene>
    <name evidence="2" type="ORF">EVG20_g8540</name>
</gene>
<dbReference type="Pfam" id="PF07876">
    <property type="entry name" value="Dabb"/>
    <property type="match status" value="1"/>
</dbReference>
<dbReference type="Gene3D" id="3.30.70.100">
    <property type="match status" value="1"/>
</dbReference>
<dbReference type="EMBL" id="SEOQ01000749">
    <property type="protein sequence ID" value="TFY57465.1"/>
    <property type="molecule type" value="Genomic_DNA"/>
</dbReference>
<accession>A0A4Y9Y528</accession>
<proteinExistence type="predicted"/>
<dbReference type="AlphaFoldDB" id="A0A4Y9Y528"/>
<dbReference type="Proteomes" id="UP000298327">
    <property type="component" value="Unassembled WGS sequence"/>
</dbReference>
<evidence type="ECO:0000259" key="1">
    <source>
        <dbReference type="PROSITE" id="PS51502"/>
    </source>
</evidence>